<dbReference type="EMBL" id="FNSV01000005">
    <property type="protein sequence ID" value="SED63304.1"/>
    <property type="molecule type" value="Genomic_DNA"/>
</dbReference>
<evidence type="ECO:0000313" key="1">
    <source>
        <dbReference type="EMBL" id="SED63304.1"/>
    </source>
</evidence>
<dbReference type="Pfam" id="PF07958">
    <property type="entry name" value="DUF1688"/>
    <property type="match status" value="1"/>
</dbReference>
<gene>
    <name evidence="1" type="ORF">SAMN04490239_9074</name>
</gene>
<proteinExistence type="predicted"/>
<reference evidence="2" key="1">
    <citation type="submission" date="2016-10" db="EMBL/GenBank/DDBJ databases">
        <authorList>
            <person name="Varghese N."/>
            <person name="Submissions S."/>
        </authorList>
    </citation>
    <scope>NUCLEOTIDE SEQUENCE [LARGE SCALE GENOMIC DNA]</scope>
    <source>
        <strain evidence="2">DSM 44498</strain>
    </source>
</reference>
<dbReference type="OrthoDB" id="9779699at2"/>
<name>A0A1H5CA75_9NOCA</name>
<dbReference type="PANTHER" id="PTHR31687">
    <property type="match status" value="1"/>
</dbReference>
<keyword evidence="2" id="KW-1185">Reference proteome</keyword>
<dbReference type="InterPro" id="IPR012469">
    <property type="entry name" value="DUF1688"/>
</dbReference>
<evidence type="ECO:0000313" key="2">
    <source>
        <dbReference type="Proteomes" id="UP000183561"/>
    </source>
</evidence>
<accession>A0A1H5CA75</accession>
<dbReference type="AlphaFoldDB" id="A0A1H5CA75"/>
<dbReference type="Proteomes" id="UP000183561">
    <property type="component" value="Unassembled WGS sequence"/>
</dbReference>
<evidence type="ECO:0008006" key="3">
    <source>
        <dbReference type="Google" id="ProtNLM"/>
    </source>
</evidence>
<sequence>MSVTGVGPALDVGRAEGAAAALRTTSAVRERAQLLLRRAREDGSRWFGVDDGALHTAAGEVVDVTRARYPDLKIPYHSRWRHFEAGGVERKAGLDARLAALDAPGRARAMIDLAVVSVLLDAGAGPDWRYREAASGQHFARSEGLGVASWHAFLGGLFSSDVTRPLQVDAAGLRGLDADRLAEAFQVGPSNPLVGLDGRVLLLRRLGEALAAQPDVFGPHGRPGGLFDLLVAPQGPAASTVAAHDILSQLLTSLSGIWPAGNAIGAEPLGDCWPHEAVDGAGLTRGWVPFHKLSQWLTYSLLEPFQWAGVQVVGLDALTGLPEYRNGGLLLDTGALRLRDPDWAVCSWAAGDELVVEWRALTVALLDELAPLVRARLGLDAREMPLACVLEGGTWAAGRALAQRTRGGLPPLSVVSDGTVF</sequence>
<dbReference type="RefSeq" id="WP_072943377.1">
    <property type="nucleotide sequence ID" value="NZ_CP070609.1"/>
</dbReference>
<protein>
    <recommendedName>
        <fullName evidence="3">Uracil phosphoribosyltransferase</fullName>
    </recommendedName>
</protein>
<organism evidence="1 2">
    <name type="scientific">Rhodococcus koreensis</name>
    <dbReference type="NCBI Taxonomy" id="99653"/>
    <lineage>
        <taxon>Bacteria</taxon>
        <taxon>Bacillati</taxon>
        <taxon>Actinomycetota</taxon>
        <taxon>Actinomycetes</taxon>
        <taxon>Mycobacteriales</taxon>
        <taxon>Nocardiaceae</taxon>
        <taxon>Rhodococcus</taxon>
    </lineage>
</organism>
<dbReference type="PANTHER" id="PTHR31687:SF3">
    <property type="entry name" value="PROTEIN URG3"/>
    <property type="match status" value="1"/>
</dbReference>